<protein>
    <recommendedName>
        <fullName evidence="1">AAA+ ATPase domain-containing protein</fullName>
    </recommendedName>
</protein>
<dbReference type="InterPro" id="IPR003593">
    <property type="entry name" value="AAA+_ATPase"/>
</dbReference>
<dbReference type="InterPro" id="IPR036390">
    <property type="entry name" value="WH_DNA-bd_sf"/>
</dbReference>
<feature type="non-terminal residue" evidence="2">
    <location>
        <position position="274"/>
    </location>
</feature>
<organism evidence="2">
    <name type="scientific">marine sediment metagenome</name>
    <dbReference type="NCBI Taxonomy" id="412755"/>
    <lineage>
        <taxon>unclassified sequences</taxon>
        <taxon>metagenomes</taxon>
        <taxon>ecological metagenomes</taxon>
    </lineage>
</organism>
<dbReference type="InterPro" id="IPR025420">
    <property type="entry name" value="DUF4143"/>
</dbReference>
<dbReference type="SUPFAM" id="SSF46785">
    <property type="entry name" value="Winged helix' DNA-binding domain"/>
    <property type="match status" value="1"/>
</dbReference>
<evidence type="ECO:0000313" key="2">
    <source>
        <dbReference type="EMBL" id="GAF88241.1"/>
    </source>
</evidence>
<gene>
    <name evidence="2" type="ORF">S01H1_20581</name>
</gene>
<accession>X0TLT8</accession>
<dbReference type="InterPro" id="IPR011991">
    <property type="entry name" value="ArsR-like_HTH"/>
</dbReference>
<feature type="domain" description="AAA+ ATPase" evidence="1">
    <location>
        <begin position="4"/>
        <end position="120"/>
    </location>
</feature>
<name>X0TLT8_9ZZZZ</name>
<dbReference type="Pfam" id="PF13173">
    <property type="entry name" value="AAA_14"/>
    <property type="match status" value="1"/>
</dbReference>
<dbReference type="EMBL" id="BARS01011282">
    <property type="protein sequence ID" value="GAF88241.1"/>
    <property type="molecule type" value="Genomic_DNA"/>
</dbReference>
<feature type="non-terminal residue" evidence="2">
    <location>
        <position position="1"/>
    </location>
</feature>
<dbReference type="PANTHER" id="PTHR43566">
    <property type="entry name" value="CONSERVED PROTEIN"/>
    <property type="match status" value="1"/>
</dbReference>
<dbReference type="SMART" id="SM00382">
    <property type="entry name" value="AAA"/>
    <property type="match status" value="1"/>
</dbReference>
<dbReference type="Gene3D" id="3.40.50.300">
    <property type="entry name" value="P-loop containing nucleotide triphosphate hydrolases"/>
    <property type="match status" value="1"/>
</dbReference>
<dbReference type="InterPro" id="IPR041682">
    <property type="entry name" value="AAA_14"/>
</dbReference>
<dbReference type="CDD" id="cd00090">
    <property type="entry name" value="HTH_ARSR"/>
    <property type="match status" value="1"/>
</dbReference>
<dbReference type="AlphaFoldDB" id="X0TLT8"/>
<proteinExistence type="predicted"/>
<comment type="caution">
    <text evidence="2">The sequence shown here is derived from an EMBL/GenBank/DDBJ whole genome shotgun (WGS) entry which is preliminary data.</text>
</comment>
<dbReference type="Pfam" id="PF13635">
    <property type="entry name" value="DUF4143"/>
    <property type="match status" value="1"/>
</dbReference>
<dbReference type="SUPFAM" id="SSF52540">
    <property type="entry name" value="P-loop containing nucleoside triphosphate hydrolases"/>
    <property type="match status" value="1"/>
</dbReference>
<evidence type="ECO:0000259" key="1">
    <source>
        <dbReference type="SMART" id="SM00382"/>
    </source>
</evidence>
<reference evidence="2" key="1">
    <citation type="journal article" date="2014" name="Front. Microbiol.">
        <title>High frequency of phylogenetically diverse reductive dehalogenase-homologous genes in deep subseafloor sedimentary metagenomes.</title>
        <authorList>
            <person name="Kawai M."/>
            <person name="Futagami T."/>
            <person name="Toyoda A."/>
            <person name="Takaki Y."/>
            <person name="Nishi S."/>
            <person name="Hori S."/>
            <person name="Arai W."/>
            <person name="Tsubouchi T."/>
            <person name="Morono Y."/>
            <person name="Uchiyama I."/>
            <person name="Ito T."/>
            <person name="Fujiyama A."/>
            <person name="Inagaki F."/>
            <person name="Takami H."/>
        </authorList>
    </citation>
    <scope>NUCLEOTIDE SEQUENCE</scope>
    <source>
        <strain evidence="2">Expedition CK06-06</strain>
    </source>
</reference>
<dbReference type="PANTHER" id="PTHR43566:SF1">
    <property type="entry name" value="AAA+ ATPASE DOMAIN-CONTAINING PROTEIN"/>
    <property type="match status" value="1"/>
</dbReference>
<dbReference type="InterPro" id="IPR027417">
    <property type="entry name" value="P-loop_NTPase"/>
</dbReference>
<sequence length="274" mass="31642">SLFKGKLVVIYGARQVGKTTLIKEMQKNYFDKSIYINCDEPDMREALTKKTSTELKSFIGNNNLVLIDEAQRVKNIGITLKLIVDNYPKIQVIATGSSSFDLSNEIVEPLTGRKYEFYLFPFSLEELKEIYSEIEINRIIENLTIFGMYPDIVLQKDDTAGLLREITKSYLYKDVLQYQNIKNPEVLEKLLQALALQIGNEVSFNEIARIIGIDKKTVSSYISILEKAFIIFRLKPYSKNLRSELKKLRKIYFVDTGIRNAIINNLNPFNLRQD</sequence>